<evidence type="ECO:0000256" key="5">
    <source>
        <dbReference type="SAM" id="Coils"/>
    </source>
</evidence>
<dbReference type="InterPro" id="IPR051027">
    <property type="entry name" value="bZIP_transcription_factors"/>
</dbReference>
<reference evidence="8 9" key="1">
    <citation type="submission" date="2016-07" db="EMBL/GenBank/DDBJ databases">
        <title>Pervasive Adenine N6-methylation of Active Genes in Fungi.</title>
        <authorList>
            <consortium name="DOE Joint Genome Institute"/>
            <person name="Mondo S.J."/>
            <person name="Dannebaum R.O."/>
            <person name="Kuo R.C."/>
            <person name="Labutti K."/>
            <person name="Haridas S."/>
            <person name="Kuo A."/>
            <person name="Salamov A."/>
            <person name="Ahrendt S.R."/>
            <person name="Lipzen A."/>
            <person name="Sullivan W."/>
            <person name="Andreopoulos W.B."/>
            <person name="Clum A."/>
            <person name="Lindquist E."/>
            <person name="Daum C."/>
            <person name="Ramamoorthy G.K."/>
            <person name="Gryganskyi A."/>
            <person name="Culley D."/>
            <person name="Magnuson J.K."/>
            <person name="James T.Y."/>
            <person name="O'Malley M.A."/>
            <person name="Stajich J.E."/>
            <person name="Spatafora J.W."/>
            <person name="Visel A."/>
            <person name="Grigoriev I.V."/>
        </authorList>
    </citation>
    <scope>NUCLEOTIDE SEQUENCE [LARGE SCALE GENOMIC DNA]</scope>
    <source>
        <strain evidence="8 9">CBS 931.73</strain>
    </source>
</reference>
<evidence type="ECO:0000313" key="9">
    <source>
        <dbReference type="Proteomes" id="UP000193498"/>
    </source>
</evidence>
<dbReference type="GO" id="GO:0003700">
    <property type="term" value="F:DNA-binding transcription factor activity"/>
    <property type="evidence" value="ECO:0007669"/>
    <property type="project" value="InterPro"/>
</dbReference>
<evidence type="ECO:0000256" key="3">
    <source>
        <dbReference type="ARBA" id="ARBA00023163"/>
    </source>
</evidence>
<keyword evidence="2" id="KW-0805">Transcription regulation</keyword>
<dbReference type="Proteomes" id="UP000193498">
    <property type="component" value="Unassembled WGS sequence"/>
</dbReference>
<dbReference type="InterPro" id="IPR004827">
    <property type="entry name" value="bZIP"/>
</dbReference>
<organism evidence="8 9">
    <name type="scientific">Basidiobolus meristosporus CBS 931.73</name>
    <dbReference type="NCBI Taxonomy" id="1314790"/>
    <lineage>
        <taxon>Eukaryota</taxon>
        <taxon>Fungi</taxon>
        <taxon>Fungi incertae sedis</taxon>
        <taxon>Zoopagomycota</taxon>
        <taxon>Entomophthoromycotina</taxon>
        <taxon>Basidiobolomycetes</taxon>
        <taxon>Basidiobolales</taxon>
        <taxon>Basidiobolaceae</taxon>
        <taxon>Basidiobolus</taxon>
    </lineage>
</organism>
<keyword evidence="3" id="KW-0804">Transcription</keyword>
<dbReference type="STRING" id="1314790.A0A1Y1Z6V1"/>
<dbReference type="PANTHER" id="PTHR19304">
    <property type="entry name" value="CYCLIC-AMP RESPONSE ELEMENT BINDING PROTEIN"/>
    <property type="match status" value="1"/>
</dbReference>
<dbReference type="PROSITE" id="PS00036">
    <property type="entry name" value="BZIP_BASIC"/>
    <property type="match status" value="1"/>
</dbReference>
<dbReference type="InParanoid" id="A0A1Y1Z6V1"/>
<keyword evidence="5" id="KW-0175">Coiled coil</keyword>
<dbReference type="Gene3D" id="1.20.5.170">
    <property type="match status" value="1"/>
</dbReference>
<name>A0A1Y1Z6V1_9FUNG</name>
<feature type="region of interest" description="Disordered" evidence="6">
    <location>
        <begin position="147"/>
        <end position="179"/>
    </location>
</feature>
<dbReference type="Pfam" id="PF00170">
    <property type="entry name" value="bZIP_1"/>
    <property type="match status" value="1"/>
</dbReference>
<gene>
    <name evidence="8" type="ORF">K493DRAFT_344746</name>
</gene>
<dbReference type="AlphaFoldDB" id="A0A1Y1Z6V1"/>
<protein>
    <recommendedName>
        <fullName evidence="7">BZIP domain-containing protein</fullName>
    </recommendedName>
</protein>
<accession>A0A1Y1Z6V1</accession>
<keyword evidence="9" id="KW-1185">Reference proteome</keyword>
<dbReference type="EMBL" id="MCFE01000020">
    <property type="protein sequence ID" value="ORY05983.1"/>
    <property type="molecule type" value="Genomic_DNA"/>
</dbReference>
<evidence type="ECO:0000313" key="8">
    <source>
        <dbReference type="EMBL" id="ORY05983.1"/>
    </source>
</evidence>
<feature type="coiled-coil region" evidence="5">
    <location>
        <begin position="202"/>
        <end position="236"/>
    </location>
</feature>
<dbReference type="OrthoDB" id="295274at2759"/>
<keyword evidence="4" id="KW-0539">Nucleus</keyword>
<evidence type="ECO:0000256" key="4">
    <source>
        <dbReference type="ARBA" id="ARBA00023242"/>
    </source>
</evidence>
<dbReference type="PROSITE" id="PS50217">
    <property type="entry name" value="BZIP"/>
    <property type="match status" value="1"/>
</dbReference>
<comment type="subcellular location">
    <subcellularLocation>
        <location evidence="1">Nucleus</location>
    </subcellularLocation>
</comment>
<dbReference type="SMART" id="SM00338">
    <property type="entry name" value="BRLZ"/>
    <property type="match status" value="1"/>
</dbReference>
<evidence type="ECO:0000256" key="1">
    <source>
        <dbReference type="ARBA" id="ARBA00004123"/>
    </source>
</evidence>
<evidence type="ECO:0000256" key="6">
    <source>
        <dbReference type="SAM" id="MobiDB-lite"/>
    </source>
</evidence>
<feature type="domain" description="BZIP" evidence="7">
    <location>
        <begin position="177"/>
        <end position="234"/>
    </location>
</feature>
<dbReference type="CDD" id="cd14687">
    <property type="entry name" value="bZIP_ATF2"/>
    <property type="match status" value="1"/>
</dbReference>
<dbReference type="GO" id="GO:0005634">
    <property type="term" value="C:nucleus"/>
    <property type="evidence" value="ECO:0007669"/>
    <property type="project" value="UniProtKB-SubCell"/>
</dbReference>
<comment type="caution">
    <text evidence="8">The sequence shown here is derived from an EMBL/GenBank/DDBJ whole genome shotgun (WGS) entry which is preliminary data.</text>
</comment>
<proteinExistence type="predicted"/>
<sequence>MNGAEPEFDFSRSGFTEGKLRLSPQIAQHSGVDLESVKGLRLRLTRSLPGFFLTVFFPPLGGKRTISTSTANPSSKDAVVDIAPVDTTTLPLSYHEILSRASQFSIASQSVDIRKSSTGSRPFSHPLQQLMYPNWLEPACKALKMGIKRGQSSNSDDNRQSRLDSHKRKESSFQGNDEKRRRFLERNRVAASKCRQKKKIWVKELEQRSQMVANRNRELRQLVGQLKEELLQLKVHPVPA</sequence>
<evidence type="ECO:0000256" key="2">
    <source>
        <dbReference type="ARBA" id="ARBA00023015"/>
    </source>
</evidence>
<evidence type="ECO:0000259" key="7">
    <source>
        <dbReference type="PROSITE" id="PS50217"/>
    </source>
</evidence>
<dbReference type="SUPFAM" id="SSF57959">
    <property type="entry name" value="Leucine zipper domain"/>
    <property type="match status" value="1"/>
</dbReference>
<dbReference type="InterPro" id="IPR046347">
    <property type="entry name" value="bZIP_sf"/>
</dbReference>